<dbReference type="Gene3D" id="3.40.50.410">
    <property type="entry name" value="von Willebrand factor, type A domain"/>
    <property type="match status" value="1"/>
</dbReference>
<dbReference type="PROSITE" id="PS51717">
    <property type="entry name" value="G_VLIG"/>
    <property type="match status" value="1"/>
</dbReference>
<dbReference type="EMBL" id="CAJNOI010000048">
    <property type="protein sequence ID" value="CAF0937907.1"/>
    <property type="molecule type" value="Genomic_DNA"/>
</dbReference>
<dbReference type="SUPFAM" id="SSF52540">
    <property type="entry name" value="P-loop containing nucleoside triphosphate hydrolases"/>
    <property type="match status" value="1"/>
</dbReference>
<dbReference type="PANTHER" id="PTHR22796">
    <property type="entry name" value="URG4-RELATED"/>
    <property type="match status" value="1"/>
</dbReference>
<protein>
    <recommendedName>
        <fullName evidence="5">VWFA domain-containing protein</fullName>
    </recommendedName>
</protein>
<evidence type="ECO:0000313" key="3">
    <source>
        <dbReference type="EMBL" id="CAF0937907.1"/>
    </source>
</evidence>
<organism evidence="3 4">
    <name type="scientific">Adineta steineri</name>
    <dbReference type="NCBI Taxonomy" id="433720"/>
    <lineage>
        <taxon>Eukaryota</taxon>
        <taxon>Metazoa</taxon>
        <taxon>Spiralia</taxon>
        <taxon>Gnathifera</taxon>
        <taxon>Rotifera</taxon>
        <taxon>Eurotatoria</taxon>
        <taxon>Bdelloidea</taxon>
        <taxon>Adinetida</taxon>
        <taxon>Adinetidae</taxon>
        <taxon>Adineta</taxon>
    </lineage>
</organism>
<dbReference type="Pfam" id="PF25683">
    <property type="entry name" value="URGCP_GTPase"/>
    <property type="match status" value="1"/>
</dbReference>
<dbReference type="InterPro" id="IPR002035">
    <property type="entry name" value="VWF_A"/>
</dbReference>
<dbReference type="Proteomes" id="UP000663877">
    <property type="component" value="Unassembled WGS sequence"/>
</dbReference>
<dbReference type="PROSITE" id="PS50234">
    <property type="entry name" value="VWFA"/>
    <property type="match status" value="1"/>
</dbReference>
<proteinExistence type="predicted"/>
<reference evidence="3" key="1">
    <citation type="submission" date="2021-02" db="EMBL/GenBank/DDBJ databases">
        <authorList>
            <person name="Nowell W R."/>
        </authorList>
    </citation>
    <scope>NUCLEOTIDE SEQUENCE</scope>
</reference>
<feature type="domain" description="VLIG-type G" evidence="2">
    <location>
        <begin position="468"/>
        <end position="571"/>
    </location>
</feature>
<dbReference type="CDD" id="cd00198">
    <property type="entry name" value="vWFA"/>
    <property type="match status" value="1"/>
</dbReference>
<dbReference type="Pfam" id="PF00092">
    <property type="entry name" value="VWA"/>
    <property type="match status" value="1"/>
</dbReference>
<dbReference type="GO" id="GO:0005525">
    <property type="term" value="F:GTP binding"/>
    <property type="evidence" value="ECO:0007669"/>
    <property type="project" value="InterPro"/>
</dbReference>
<dbReference type="InterPro" id="IPR036465">
    <property type="entry name" value="vWFA_dom_sf"/>
</dbReference>
<gene>
    <name evidence="3" type="ORF">BJG266_LOCUS12475</name>
</gene>
<dbReference type="InterPro" id="IPR030383">
    <property type="entry name" value="G_VLIG_dom"/>
</dbReference>
<evidence type="ECO:0000259" key="1">
    <source>
        <dbReference type="PROSITE" id="PS50234"/>
    </source>
</evidence>
<evidence type="ECO:0000259" key="2">
    <source>
        <dbReference type="PROSITE" id="PS51717"/>
    </source>
</evidence>
<sequence length="1764" mass="203632">MLIDILLLNSDFSLSRKIMLLLSKRNSVPFLQPSLKASSSSYRFVSDIIHVWNYSIPTILSFGIGPCSGKSTSLNNIFLSSFEQSCSSIYFQNTIDIDFGYGFLPLRSMSIADAHGSMKKTLLKTIHELFDGFLIHVKFEYLFNNIGTVMDQLTMIMMQEKYLLLIIRDVPKEINTDQTIIQLNKIIQNQKYQLTIIQDTSSDNHLQRSSLSSSEYPTLPAYFLPDISNQGDRINKNHVITLRNQILDQLPTQCIYTMDSIKKELKILMNDDYNKHLREVNQMIKPLTDKLFVTPLDEDCVSKYFPEYLQFVQLCELKLKSTRFNFYASENDADVYQVRQQIFELEAASQTGNQSLSVIFQVFLDILKASDLITCLELLSTQLKEERQRLVSTSDMATQLPIQKCFSLEVLWRNAIVCSQHQSSDIQKFLHKQYFDYIEAGYPFEIIDGDNFHFQHSFLFQSLMPFHNQRTLVISIIGPQNSGKSTLLNYMFGTLFDVRDGRCTRGIYGSFVKSNRTDYDYILLIDTEGLLGIEREDKEYDRRIVLFCLAVSHIVIVNMVGEVSATLQEMLKLCADSLDKIGATIIPRPIVHFILNQKADLNIDNNKAAIEKIINDLKREGLDKSIDIRKETFHTLPSAFQKEGQTLTSNPKLSNVVKTAPEFIECVHQLTGKILNPTDSSLRRTSEISDPLQWLSSSIAIFDTLQKFPDLTYYQDINERRIDNELREHIRNNLIKMFSSVYRDKLIVESLHKKEDEIKEIFLGLQSKIDKTARQDMENLFKLLKVPEPLRKRSQQFLNVQITEMLNALRTSTIAANEREKVKLLVRNGEGDLQKLIEDTIARGIQMSEDIAAQEFEKMYKTTTNYIQSKYIPQERLKQAMKHIYTNYNIYEKECLVEYAHIIDHLTLLTNLNETKVPINELEESLIIRFACLGYEHSSVSANHFNPTGTTIYSLDIINNLVYLNKELLRQKYYEFIDKPSPQRETNSRYKDNQSTQSKNPVIRIWDVAKGQFVDKKDNKDESHLTVKTIDQFQMHARQAIEKQKPVTLRESSIDERQMYLPISRIFKEVTQRIIKAMQGVEKNEVRQIRTELIQKIVGSINTLIIEIKTELSPFCLELSRQLKSTLHTCAIILLTKYYYDEQMNHFSETLAELQMKKNNLKTYFISVVVPNSSTDTNYAISLGQQFREHLIQLFSKDADRIIENDLKPHNNLNRKWVQDRCDGLLLTKNDLSWHLDYISNPTKIIEEFFNELWKNVEKGINQNLSTKKSSYVSLISEFFYCIQGMLDTVKNLGAPTRFVNETFLSEKNNSLDANQNLINKQKCMTNLLYQYLSKGNIPKSVTVDTKVYNVKPDTFSAFQYLVQTRKPSSELSQLIEPLEANFKKISIGNLVMFLETLLKEKDKIVDDFKQYKSDFKSIDRQDTYGSLLDKVRGCPNLCPCCKRPCDVDHTQIKSNPGSLHNEHRCLTGHTLRAMNGYKFEGSGDASLFMCEQIKDDQILVIGPTRYQWSQFKQDHSDWNFESALTDDELSRLHGKYLTVWEKVGPKLCKQYGMNYVTHNSSPKVTYQSFHYILLLDGSGSMGGQRWNHLMEAVKEFIKRRTELATNDRITIIVFNENAKVAFSDEGVPNINVENIKFPSGGTSFTAAFKCVNDSITKLKNTTSSNHVHENFAIIFMSDGEDIFPEYELDKLLKEHEPVIKRFWTIALGDDKSSHKQVLEKINVKMNGSFYDVKTSADLIQTYAEVASSTQPSLLTSIRNLIPY</sequence>
<comment type="caution">
    <text evidence="3">The sequence shown here is derived from an EMBL/GenBank/DDBJ whole genome shotgun (WGS) entry which is preliminary data.</text>
</comment>
<dbReference type="InterPro" id="IPR027417">
    <property type="entry name" value="P-loop_NTPase"/>
</dbReference>
<name>A0A814C5D7_9BILA</name>
<dbReference type="Gene3D" id="3.40.50.300">
    <property type="entry name" value="P-loop containing nucleotide triphosphate hydrolases"/>
    <property type="match status" value="1"/>
</dbReference>
<feature type="domain" description="VWFA" evidence="1">
    <location>
        <begin position="1571"/>
        <end position="1746"/>
    </location>
</feature>
<accession>A0A814C5D7</accession>
<dbReference type="SUPFAM" id="SSF53300">
    <property type="entry name" value="vWA-like"/>
    <property type="match status" value="1"/>
</dbReference>
<evidence type="ECO:0000313" key="4">
    <source>
        <dbReference type="Proteomes" id="UP000663877"/>
    </source>
</evidence>
<dbReference type="SMART" id="SM00327">
    <property type="entry name" value="VWA"/>
    <property type="match status" value="1"/>
</dbReference>
<dbReference type="PANTHER" id="PTHR22796:SF1">
    <property type="entry name" value="VWFA DOMAIN-CONTAINING PROTEIN"/>
    <property type="match status" value="1"/>
</dbReference>
<evidence type="ECO:0008006" key="5">
    <source>
        <dbReference type="Google" id="ProtNLM"/>
    </source>
</evidence>